<sequence length="88" mass="9296">WGVECDKDLDASPPPATPAEDPEDAPELLQQKTAQQVNSACIGREKPECTAECEWCSSALGDSCVNEAVAKLLPADTFTCAAVESADR</sequence>
<keyword evidence="3" id="KW-1185">Reference proteome</keyword>
<proteinExistence type="predicted"/>
<evidence type="ECO:0000256" key="1">
    <source>
        <dbReference type="SAM" id="MobiDB-lite"/>
    </source>
</evidence>
<organism evidence="2 3">
    <name type="scientific">Tetrabaena socialis</name>
    <dbReference type="NCBI Taxonomy" id="47790"/>
    <lineage>
        <taxon>Eukaryota</taxon>
        <taxon>Viridiplantae</taxon>
        <taxon>Chlorophyta</taxon>
        <taxon>core chlorophytes</taxon>
        <taxon>Chlorophyceae</taxon>
        <taxon>CS clade</taxon>
        <taxon>Chlamydomonadales</taxon>
        <taxon>Tetrabaenaceae</taxon>
        <taxon>Tetrabaena</taxon>
    </lineage>
</organism>
<evidence type="ECO:0000313" key="3">
    <source>
        <dbReference type="Proteomes" id="UP000236333"/>
    </source>
</evidence>
<name>A0A2J7ZN25_9CHLO</name>
<feature type="non-terminal residue" evidence="2">
    <location>
        <position position="1"/>
    </location>
</feature>
<gene>
    <name evidence="2" type="ORF">TSOC_012423</name>
</gene>
<accession>A0A2J7ZN25</accession>
<dbReference type="EMBL" id="PGGS01000822">
    <property type="protein sequence ID" value="PNH01674.1"/>
    <property type="molecule type" value="Genomic_DNA"/>
</dbReference>
<evidence type="ECO:0000313" key="2">
    <source>
        <dbReference type="EMBL" id="PNH01674.1"/>
    </source>
</evidence>
<dbReference type="AlphaFoldDB" id="A0A2J7ZN25"/>
<reference evidence="2 3" key="1">
    <citation type="journal article" date="2017" name="Mol. Biol. Evol.">
        <title>The 4-celled Tetrabaena socialis nuclear genome reveals the essential components for genetic control of cell number at the origin of multicellularity in the volvocine lineage.</title>
        <authorList>
            <person name="Featherston J."/>
            <person name="Arakaki Y."/>
            <person name="Hanschen E.R."/>
            <person name="Ferris P.J."/>
            <person name="Michod R.E."/>
            <person name="Olson B.J.S.C."/>
            <person name="Nozaki H."/>
            <person name="Durand P.M."/>
        </authorList>
    </citation>
    <scope>NUCLEOTIDE SEQUENCE [LARGE SCALE GENOMIC DNA]</scope>
    <source>
        <strain evidence="2 3">NIES-571</strain>
    </source>
</reference>
<protein>
    <submittedName>
        <fullName evidence="2">Uncharacterized protein</fullName>
    </submittedName>
</protein>
<dbReference type="Proteomes" id="UP000236333">
    <property type="component" value="Unassembled WGS sequence"/>
</dbReference>
<feature type="compositionally biased region" description="Basic and acidic residues" evidence="1">
    <location>
        <begin position="1"/>
        <end position="10"/>
    </location>
</feature>
<feature type="region of interest" description="Disordered" evidence="1">
    <location>
        <begin position="1"/>
        <end position="26"/>
    </location>
</feature>
<comment type="caution">
    <text evidence="2">The sequence shown here is derived from an EMBL/GenBank/DDBJ whole genome shotgun (WGS) entry which is preliminary data.</text>
</comment>